<dbReference type="InterPro" id="IPR027396">
    <property type="entry name" value="DsrEFH-like"/>
</dbReference>
<dbReference type="InterPro" id="IPR003787">
    <property type="entry name" value="Sulphur_relay_DsrE/F-like"/>
</dbReference>
<dbReference type="Gene3D" id="3.40.1260.10">
    <property type="entry name" value="DsrEFH-like"/>
    <property type="match status" value="1"/>
</dbReference>
<name>A0A926HN77_9FIRM</name>
<dbReference type="PANTHER" id="PTHR37691">
    <property type="entry name" value="BLR3518 PROTEIN"/>
    <property type="match status" value="1"/>
</dbReference>
<keyword evidence="2" id="KW-1185">Reference proteome</keyword>
<dbReference type="EMBL" id="JACRSR010000001">
    <property type="protein sequence ID" value="MBC8530299.1"/>
    <property type="molecule type" value="Genomic_DNA"/>
</dbReference>
<evidence type="ECO:0000313" key="2">
    <source>
        <dbReference type="Proteomes" id="UP000623172"/>
    </source>
</evidence>
<dbReference type="AlphaFoldDB" id="A0A926HN77"/>
<dbReference type="RefSeq" id="WP_249314192.1">
    <property type="nucleotide sequence ID" value="NZ_JACRSR010000001.1"/>
</dbReference>
<dbReference type="Proteomes" id="UP000623172">
    <property type="component" value="Unassembled WGS sequence"/>
</dbReference>
<gene>
    <name evidence="1" type="ORF">H8696_00365</name>
</gene>
<evidence type="ECO:0000313" key="1">
    <source>
        <dbReference type="EMBL" id="MBC8530299.1"/>
    </source>
</evidence>
<dbReference type="PANTHER" id="PTHR37691:SF1">
    <property type="entry name" value="BLR3518 PROTEIN"/>
    <property type="match status" value="1"/>
</dbReference>
<protein>
    <submittedName>
        <fullName evidence="1">DsrE family protein</fullName>
    </submittedName>
</protein>
<sequence>MKILLHVDENEKWNLALENGANIFAYGEKEGETFELEFVANGAAVETLVQGADGEMAGRMAELCDRGAVLAACSNALRKRGIGRESLCGFVTVVPAGVVEIAKRESEGYAYIKP</sequence>
<accession>A0A926HN77</accession>
<proteinExistence type="predicted"/>
<dbReference type="SUPFAM" id="SSF75169">
    <property type="entry name" value="DsrEFH-like"/>
    <property type="match status" value="1"/>
</dbReference>
<organism evidence="1 2">
    <name type="scientific">Gehongia tenuis</name>
    <dbReference type="NCBI Taxonomy" id="2763655"/>
    <lineage>
        <taxon>Bacteria</taxon>
        <taxon>Bacillati</taxon>
        <taxon>Bacillota</taxon>
        <taxon>Clostridia</taxon>
        <taxon>Christensenellales</taxon>
        <taxon>Christensenellaceae</taxon>
        <taxon>Gehongia</taxon>
    </lineage>
</organism>
<reference evidence="1" key="1">
    <citation type="submission" date="2020-08" db="EMBL/GenBank/DDBJ databases">
        <title>Genome public.</title>
        <authorList>
            <person name="Liu C."/>
            <person name="Sun Q."/>
        </authorList>
    </citation>
    <scope>NUCLEOTIDE SEQUENCE</scope>
    <source>
        <strain evidence="1">NSJ-53</strain>
    </source>
</reference>
<comment type="caution">
    <text evidence="1">The sequence shown here is derived from an EMBL/GenBank/DDBJ whole genome shotgun (WGS) entry which is preliminary data.</text>
</comment>
<dbReference type="Pfam" id="PF02635">
    <property type="entry name" value="DsrE"/>
    <property type="match status" value="1"/>
</dbReference>